<sequence length="333" mass="38201">MVSKKKRRHGNGGTEPEKENDEGGVADYELSREQRIKENLERMHKLGILELSRNLKPTRKPKTIRPQKRLPPSPSSQRRSSRIQTMPTVDYSEQRVPSSKDKVIKDVKIEIKEGPQPEVYTEEHEKALGDHKEAWTLCVDGYDDEGNRMYDTFAGKSCHQCRQKTTGHRTKCCKCKGVQGQFCGDCLFMRYGENVLEANENPDWICPVCRDICNCSRCRRVKGWEPTGNLYRKVLRLGFKSVAHYLIHTRGPNGKQDDIDINTLDEEDDELVDKDDNKDVLTDKNLKHQDGGQKSKGDNDDDDSDYKSDHVDDDNDDDDDDDNEEDGSFSEDD</sequence>
<evidence type="ECO:0000313" key="1">
    <source>
        <dbReference type="EMBL" id="KAI3708039.1"/>
    </source>
</evidence>
<name>A0ACB9AEJ6_CICIN</name>
<dbReference type="Proteomes" id="UP001055811">
    <property type="component" value="Linkage Group LG07"/>
</dbReference>
<dbReference type="EMBL" id="CM042015">
    <property type="protein sequence ID" value="KAI3708039.1"/>
    <property type="molecule type" value="Genomic_DNA"/>
</dbReference>
<gene>
    <name evidence="1" type="ORF">L2E82_37044</name>
</gene>
<organism evidence="1 2">
    <name type="scientific">Cichorium intybus</name>
    <name type="common">Chicory</name>
    <dbReference type="NCBI Taxonomy" id="13427"/>
    <lineage>
        <taxon>Eukaryota</taxon>
        <taxon>Viridiplantae</taxon>
        <taxon>Streptophyta</taxon>
        <taxon>Embryophyta</taxon>
        <taxon>Tracheophyta</taxon>
        <taxon>Spermatophyta</taxon>
        <taxon>Magnoliopsida</taxon>
        <taxon>eudicotyledons</taxon>
        <taxon>Gunneridae</taxon>
        <taxon>Pentapetalae</taxon>
        <taxon>asterids</taxon>
        <taxon>campanulids</taxon>
        <taxon>Asterales</taxon>
        <taxon>Asteraceae</taxon>
        <taxon>Cichorioideae</taxon>
        <taxon>Cichorieae</taxon>
        <taxon>Cichoriinae</taxon>
        <taxon>Cichorium</taxon>
    </lineage>
</organism>
<reference evidence="2" key="1">
    <citation type="journal article" date="2022" name="Mol. Ecol. Resour.">
        <title>The genomes of chicory, endive, great burdock and yacon provide insights into Asteraceae palaeo-polyploidization history and plant inulin production.</title>
        <authorList>
            <person name="Fan W."/>
            <person name="Wang S."/>
            <person name="Wang H."/>
            <person name="Wang A."/>
            <person name="Jiang F."/>
            <person name="Liu H."/>
            <person name="Zhao H."/>
            <person name="Xu D."/>
            <person name="Zhang Y."/>
        </authorList>
    </citation>
    <scope>NUCLEOTIDE SEQUENCE [LARGE SCALE GENOMIC DNA]</scope>
    <source>
        <strain evidence="2">cv. Punajuju</strain>
    </source>
</reference>
<proteinExistence type="predicted"/>
<evidence type="ECO:0000313" key="2">
    <source>
        <dbReference type="Proteomes" id="UP001055811"/>
    </source>
</evidence>
<protein>
    <submittedName>
        <fullName evidence="1">Uncharacterized protein</fullName>
    </submittedName>
</protein>
<comment type="caution">
    <text evidence="1">The sequence shown here is derived from an EMBL/GenBank/DDBJ whole genome shotgun (WGS) entry which is preliminary data.</text>
</comment>
<accession>A0ACB9AEJ6</accession>
<reference evidence="1 2" key="2">
    <citation type="journal article" date="2022" name="Mol. Ecol. Resour.">
        <title>The genomes of chicory, endive, great burdock and yacon provide insights into Asteraceae paleo-polyploidization history and plant inulin production.</title>
        <authorList>
            <person name="Fan W."/>
            <person name="Wang S."/>
            <person name="Wang H."/>
            <person name="Wang A."/>
            <person name="Jiang F."/>
            <person name="Liu H."/>
            <person name="Zhao H."/>
            <person name="Xu D."/>
            <person name="Zhang Y."/>
        </authorList>
    </citation>
    <scope>NUCLEOTIDE SEQUENCE [LARGE SCALE GENOMIC DNA]</scope>
    <source>
        <strain evidence="2">cv. Punajuju</strain>
        <tissue evidence="1">Leaves</tissue>
    </source>
</reference>
<keyword evidence="2" id="KW-1185">Reference proteome</keyword>